<dbReference type="Proteomes" id="UP000188605">
    <property type="component" value="Unassembled WGS sequence"/>
</dbReference>
<reference evidence="1" key="1">
    <citation type="submission" date="2016-08" db="EMBL/GenBank/DDBJ databases">
        <authorList>
            <person name="Ngugi D.K."/>
            <person name="Miyake S."/>
            <person name="Stingl U."/>
        </authorList>
    </citation>
    <scope>NUCLEOTIDE SEQUENCE</scope>
    <source>
        <strain evidence="1">SCG-B11WGA-EpuloA1</strain>
    </source>
</reference>
<dbReference type="EMBL" id="LJDB01000064">
    <property type="protein sequence ID" value="ONI39448.1"/>
    <property type="molecule type" value="Genomic_DNA"/>
</dbReference>
<sequence>MKLTKKSGIAIISASVLASILAFTGTEQPIVAEETAIVEEVKADKEVVQTEEEEASVEKEELQAEKDVAPTIEETPKYIFAFIGDGMSHVQINSAQVYNGTRDHKDEVALTELNFTKFPTLGNMYTQDATSFDPDSASTATSMLTGEKTHSGVIGLGIDKTTVLKTLPEMLKEDGYKIGVVSTVTLNHATPAASYAHTESRDNYYDIAMQMADSNFDYFAGGELSEADDDGTQKSAYEVMEEKGYTVVNTAEEFENIKNGDKVYAISPDADGAMPYSLDAAEDALTLADFVEKGIEVLDNEDKGFFMWIESGKIDWAGHANDAMANIQDTLALDKAVEEAIEFYNEHPEDTLIIVTGDHETGGMTIGQASTGYDTAFDLLDNQKVSYDKFDDMFADFKANNPEATFTDVLDLIKDNFGLVTEDDTACVDNEALILSDYEYDKLFNAFEESMKPRVADTEENDILYGGYEPITVTLTHILNAKAGIGWTSYSHTGVPVAIYAMGENASTFSGAFDNTELFDKLVSLYAAE</sequence>
<organism evidence="1 2">
    <name type="scientific">Candidatus Epulonipiscium fishelsonii</name>
    <dbReference type="NCBI Taxonomy" id="77094"/>
    <lineage>
        <taxon>Bacteria</taxon>
        <taxon>Bacillati</taxon>
        <taxon>Bacillota</taxon>
        <taxon>Clostridia</taxon>
        <taxon>Lachnospirales</taxon>
        <taxon>Lachnospiraceae</taxon>
        <taxon>Candidatus Epulonipiscium</taxon>
    </lineage>
</organism>
<proteinExistence type="predicted"/>
<gene>
    <name evidence="1" type="ORF">AN396_08575</name>
</gene>
<keyword evidence="2" id="KW-1185">Reference proteome</keyword>
<protein>
    <submittedName>
        <fullName evidence="1">Alkaline phosphatase</fullName>
    </submittedName>
</protein>
<evidence type="ECO:0000313" key="1">
    <source>
        <dbReference type="EMBL" id="ONI39448.1"/>
    </source>
</evidence>
<accession>A0ACC8XAX6</accession>
<comment type="caution">
    <text evidence="1">The sequence shown here is derived from an EMBL/GenBank/DDBJ whole genome shotgun (WGS) entry which is preliminary data.</text>
</comment>
<name>A0ACC8XAX6_9FIRM</name>
<evidence type="ECO:0000313" key="2">
    <source>
        <dbReference type="Proteomes" id="UP000188605"/>
    </source>
</evidence>